<comment type="caution">
    <text evidence="7">The sequence shown here is derived from an EMBL/GenBank/DDBJ whole genome shotgun (WGS) entry which is preliminary data.</text>
</comment>
<dbReference type="EMBL" id="MTKO01000055">
    <property type="protein sequence ID" value="RWX46681.1"/>
    <property type="molecule type" value="Genomic_DNA"/>
</dbReference>
<dbReference type="AlphaFoldDB" id="A0A3S3UC36"/>
<evidence type="ECO:0000313" key="8">
    <source>
        <dbReference type="Proteomes" id="UP000287853"/>
    </source>
</evidence>
<sequence length="85" mass="9884">MLYNFYRITGAAFYPLLVMASPLLERLLPNWQLSQRFGHYPDIDQSAASKPPQLIWIHAASVGEVQAARALLRFWLIPYLMLKFF</sequence>
<accession>A0A3S3UC36</accession>
<evidence type="ECO:0000313" key="7">
    <source>
        <dbReference type="EMBL" id="RWX46681.1"/>
    </source>
</evidence>
<reference evidence="7 8" key="1">
    <citation type="submission" date="2017-01" db="EMBL/GenBank/DDBJ databases">
        <title>The cable genome- insights into the physiology and evolution of filamentous bacteria capable of sulfide oxidation via long distance electron transfer.</title>
        <authorList>
            <person name="Schreiber L."/>
            <person name="Bjerg J.T."/>
            <person name="Boggild A."/>
            <person name="Van De Vossenberg J."/>
            <person name="Meysman F."/>
            <person name="Nielsen L.P."/>
            <person name="Schramm A."/>
            <person name="Kjeldsen K.U."/>
        </authorList>
    </citation>
    <scope>NUCLEOTIDE SEQUENCE [LARGE SCALE GENOMIC DNA]</scope>
    <source>
        <strain evidence="7">MCF</strain>
    </source>
</reference>
<dbReference type="EC" id="2.4.99.12" evidence="2"/>
<dbReference type="InterPro" id="IPR007507">
    <property type="entry name" value="Glycos_transf_N"/>
</dbReference>
<evidence type="ECO:0000256" key="4">
    <source>
        <dbReference type="ARBA" id="ARBA00031445"/>
    </source>
</evidence>
<name>A0A3S3UC36_9BACT</name>
<dbReference type="Proteomes" id="UP000287853">
    <property type="component" value="Unassembled WGS sequence"/>
</dbReference>
<keyword evidence="7" id="KW-0808">Transferase</keyword>
<dbReference type="GO" id="GO:0043842">
    <property type="term" value="F:Kdo transferase activity"/>
    <property type="evidence" value="ECO:0007669"/>
    <property type="project" value="UniProtKB-EC"/>
</dbReference>
<protein>
    <recommendedName>
        <fullName evidence="3">3-deoxy-D-manno-octulosonic acid transferase</fullName>
        <ecNumber evidence="2">2.4.99.12</ecNumber>
    </recommendedName>
    <alternativeName>
        <fullName evidence="4">Lipid IV(A) 3-deoxy-D-manno-octulosonic acid transferase</fullName>
    </alternativeName>
</protein>
<evidence type="ECO:0000256" key="2">
    <source>
        <dbReference type="ARBA" id="ARBA00012621"/>
    </source>
</evidence>
<organism evidence="7 8">
    <name type="scientific">Candidatus Electrothrix aarhusensis</name>
    <dbReference type="NCBI Taxonomy" id="1859131"/>
    <lineage>
        <taxon>Bacteria</taxon>
        <taxon>Pseudomonadati</taxon>
        <taxon>Thermodesulfobacteriota</taxon>
        <taxon>Desulfobulbia</taxon>
        <taxon>Desulfobulbales</taxon>
        <taxon>Desulfobulbaceae</taxon>
        <taxon>Candidatus Electrothrix</taxon>
    </lineage>
</organism>
<comment type="pathway">
    <text evidence="1">Bacterial outer membrane biogenesis; LPS core biosynthesis.</text>
</comment>
<keyword evidence="8" id="KW-1185">Reference proteome</keyword>
<dbReference type="Gene3D" id="3.40.50.11720">
    <property type="entry name" value="3-Deoxy-D-manno-octulosonic-acid transferase, N-terminal domain"/>
    <property type="match status" value="1"/>
</dbReference>
<evidence type="ECO:0000256" key="1">
    <source>
        <dbReference type="ARBA" id="ARBA00004713"/>
    </source>
</evidence>
<evidence type="ECO:0000256" key="5">
    <source>
        <dbReference type="ARBA" id="ARBA00049183"/>
    </source>
</evidence>
<comment type="catalytic activity">
    <reaction evidence="5">
        <text>lipid IVA (E. coli) + CMP-3-deoxy-beta-D-manno-octulosonate = alpha-Kdo-(2-&gt;6)-lipid IVA (E. coli) + CMP + H(+)</text>
        <dbReference type="Rhea" id="RHEA:28066"/>
        <dbReference type="ChEBI" id="CHEBI:15378"/>
        <dbReference type="ChEBI" id="CHEBI:58603"/>
        <dbReference type="ChEBI" id="CHEBI:60364"/>
        <dbReference type="ChEBI" id="CHEBI:60377"/>
        <dbReference type="ChEBI" id="CHEBI:85987"/>
        <dbReference type="EC" id="2.4.99.12"/>
    </reaction>
</comment>
<proteinExistence type="predicted"/>
<gene>
    <name evidence="7" type="ORF">H206_01924</name>
</gene>
<evidence type="ECO:0000256" key="3">
    <source>
        <dbReference type="ARBA" id="ARBA00019077"/>
    </source>
</evidence>
<evidence type="ECO:0000259" key="6">
    <source>
        <dbReference type="Pfam" id="PF04413"/>
    </source>
</evidence>
<dbReference type="Pfam" id="PF04413">
    <property type="entry name" value="Glycos_transf_N"/>
    <property type="match status" value="1"/>
</dbReference>
<dbReference type="InterPro" id="IPR038107">
    <property type="entry name" value="Glycos_transf_N_sf"/>
</dbReference>
<feature type="domain" description="3-deoxy-D-manno-octulosonic-acid transferase N-terminal" evidence="6">
    <location>
        <begin position="33"/>
        <end position="74"/>
    </location>
</feature>